<feature type="transmembrane region" description="Helical" evidence="5">
    <location>
        <begin position="337"/>
        <end position="360"/>
    </location>
</feature>
<evidence type="ECO:0000256" key="4">
    <source>
        <dbReference type="ARBA" id="ARBA00023136"/>
    </source>
</evidence>
<reference evidence="6 7" key="1">
    <citation type="journal article" date="2013" name="PLoS ONE">
        <title>Predicting the Proteins of Angomonas deanei, Strigomonas culicis and Their Respective Endosymbionts Reveals New Aspects of the Trypanosomatidae Family.</title>
        <authorList>
            <person name="Motta M.C."/>
            <person name="Martins A.C."/>
            <person name="de Souza S.S."/>
            <person name="Catta-Preta C.M."/>
            <person name="Silva R."/>
            <person name="Klein C.C."/>
            <person name="de Almeida L.G."/>
            <person name="de Lima Cunha O."/>
            <person name="Ciapina L.P."/>
            <person name="Brocchi M."/>
            <person name="Colabardini A.C."/>
            <person name="de Araujo Lima B."/>
            <person name="Machado C.R."/>
            <person name="de Almeida Soares C.M."/>
            <person name="Probst C.M."/>
            <person name="de Menezes C.B."/>
            <person name="Thompson C.E."/>
            <person name="Bartholomeu D.C."/>
            <person name="Gradia D.F."/>
            <person name="Pavoni D.P."/>
            <person name="Grisard E.C."/>
            <person name="Fantinatti-Garboggini F."/>
            <person name="Marchini F.K."/>
            <person name="Rodrigues-Luiz G.F."/>
            <person name="Wagner G."/>
            <person name="Goldman G.H."/>
            <person name="Fietto J.L."/>
            <person name="Elias M.C."/>
            <person name="Goldman M.H."/>
            <person name="Sagot M.F."/>
            <person name="Pereira M."/>
            <person name="Stoco P.H."/>
            <person name="de Mendonca-Neto R.P."/>
            <person name="Teixeira S.M."/>
            <person name="Maciel T.E."/>
            <person name="de Oliveira Mendes T.A."/>
            <person name="Urmenyi T.P."/>
            <person name="de Souza W."/>
            <person name="Schenkman S."/>
            <person name="de Vasconcelos A.T."/>
        </authorList>
    </citation>
    <scope>NUCLEOTIDE SEQUENCE [LARGE SCALE GENOMIC DNA]</scope>
</reference>
<evidence type="ECO:0000256" key="2">
    <source>
        <dbReference type="ARBA" id="ARBA00022692"/>
    </source>
</evidence>
<feature type="transmembrane region" description="Helical" evidence="5">
    <location>
        <begin position="366"/>
        <end position="391"/>
    </location>
</feature>
<dbReference type="SUPFAM" id="SSF103473">
    <property type="entry name" value="MFS general substrate transporter"/>
    <property type="match status" value="1"/>
</dbReference>
<dbReference type="Proteomes" id="UP000015354">
    <property type="component" value="Unassembled WGS sequence"/>
</dbReference>
<evidence type="ECO:0000256" key="5">
    <source>
        <dbReference type="SAM" id="Phobius"/>
    </source>
</evidence>
<protein>
    <recommendedName>
        <fullName evidence="8">Nodulin-like domain-containing protein</fullName>
    </recommendedName>
</protein>
<feature type="transmembrane region" description="Helical" evidence="5">
    <location>
        <begin position="116"/>
        <end position="136"/>
    </location>
</feature>
<dbReference type="AlphaFoldDB" id="S9VWJ8"/>
<keyword evidence="3 5" id="KW-1133">Transmembrane helix</keyword>
<evidence type="ECO:0000256" key="1">
    <source>
        <dbReference type="ARBA" id="ARBA00004141"/>
    </source>
</evidence>
<name>S9VWJ8_9TRYP</name>
<sequence>MTGLGSSILSCLSVTFFKGNISGFIYFICALVVIVSIFGILVIVLPPYFMNYWRSRTPRPAEELLELEVTRHYYEHKSIPMRRLAIGYIVTITIIVFVAIEAPLLAYMKVPRGGEIAIGVIIIVLTLSSFFMVLPFRCLGGVDEPEPCQEVQDAVRRKYLTIKAKAEEEQQQSTSPRASLVERCGVEGELVTGNVDGSASSASPTATQDTEPIANDYHLQAVPNKADDNEDPLTIADGALLQECRQDPRYDCKSIKAYLGNLDLWLVLLYFFCVFPMTYMVSFNSSTISIAMSGEKRSDSLSTLYTAFLGVGNAVGRIFIGIFEAYIQNQPKDRRRLVITAALPIGPILLLIAGILLMTIPGKVILLPYIIIYTQNGSSQATMALLFTCLFERFHSTLYTIGFVVTVVVVICFNRLLFGMWVDRRHGELGLPSSQECSVKSCVLMPIIVVTCMAAAGLVVSVFIHVRYMRFVRRMNKEGTSSA</sequence>
<dbReference type="InterPro" id="IPR036259">
    <property type="entry name" value="MFS_trans_sf"/>
</dbReference>
<keyword evidence="4 5" id="KW-0472">Membrane</keyword>
<dbReference type="PANTHER" id="PTHR21576:SF157">
    <property type="entry name" value="NODULIN-LIKE DOMAIN-CONTAINING PROTEIN"/>
    <property type="match status" value="1"/>
</dbReference>
<evidence type="ECO:0008006" key="8">
    <source>
        <dbReference type="Google" id="ProtNLM"/>
    </source>
</evidence>
<feature type="transmembrane region" description="Helical" evidence="5">
    <location>
        <begin position="398"/>
        <end position="422"/>
    </location>
</feature>
<keyword evidence="7" id="KW-1185">Reference proteome</keyword>
<evidence type="ECO:0000256" key="3">
    <source>
        <dbReference type="ARBA" id="ARBA00022989"/>
    </source>
</evidence>
<organism evidence="6 7">
    <name type="scientific">Strigomonas culicis</name>
    <dbReference type="NCBI Taxonomy" id="28005"/>
    <lineage>
        <taxon>Eukaryota</taxon>
        <taxon>Discoba</taxon>
        <taxon>Euglenozoa</taxon>
        <taxon>Kinetoplastea</taxon>
        <taxon>Metakinetoplastina</taxon>
        <taxon>Trypanosomatida</taxon>
        <taxon>Trypanosomatidae</taxon>
        <taxon>Strigomonadinae</taxon>
        <taxon>Strigomonas</taxon>
    </lineage>
</organism>
<evidence type="ECO:0000313" key="6">
    <source>
        <dbReference type="EMBL" id="EPY27935.1"/>
    </source>
</evidence>
<evidence type="ECO:0000313" key="7">
    <source>
        <dbReference type="Proteomes" id="UP000015354"/>
    </source>
</evidence>
<keyword evidence="2 5" id="KW-0812">Transmembrane</keyword>
<proteinExistence type="predicted"/>
<feature type="transmembrane region" description="Helical" evidence="5">
    <location>
        <begin position="442"/>
        <end position="466"/>
    </location>
</feature>
<feature type="transmembrane region" description="Helical" evidence="5">
    <location>
        <begin position="24"/>
        <end position="49"/>
    </location>
</feature>
<dbReference type="EMBL" id="ATMH01005403">
    <property type="protein sequence ID" value="EPY27935.1"/>
    <property type="molecule type" value="Genomic_DNA"/>
</dbReference>
<dbReference type="GO" id="GO:0016020">
    <property type="term" value="C:membrane"/>
    <property type="evidence" value="ECO:0007669"/>
    <property type="project" value="UniProtKB-SubCell"/>
</dbReference>
<comment type="caution">
    <text evidence="6">The sequence shown here is derived from an EMBL/GenBank/DDBJ whole genome shotgun (WGS) entry which is preliminary data.</text>
</comment>
<feature type="transmembrane region" description="Helical" evidence="5">
    <location>
        <begin position="264"/>
        <end position="283"/>
    </location>
</feature>
<feature type="transmembrane region" description="Helical" evidence="5">
    <location>
        <begin position="84"/>
        <end position="104"/>
    </location>
</feature>
<feature type="transmembrane region" description="Helical" evidence="5">
    <location>
        <begin position="303"/>
        <end position="325"/>
    </location>
</feature>
<gene>
    <name evidence="6" type="ORF">STCU_05403</name>
</gene>
<comment type="subcellular location">
    <subcellularLocation>
        <location evidence="1">Membrane</location>
        <topology evidence="1">Multi-pass membrane protein</topology>
    </subcellularLocation>
</comment>
<dbReference type="OrthoDB" id="264511at2759"/>
<dbReference type="PANTHER" id="PTHR21576">
    <property type="entry name" value="UNCHARACTERIZED NODULIN-LIKE PROTEIN"/>
    <property type="match status" value="1"/>
</dbReference>
<accession>S9VWJ8</accession>